<sequence length="364" mass="42192">MASLGRSIKFHLFNCDNTYRLDSAETLLLKMADDLNLRISMDRRNFRLHEMPDVCENIIPQLQMDYAVLVVHAHESRLSINEDNAGIGYAKIYRALLQATGNKVLIVIGGDDNYRDQDEEEQVVISRWARRKVASQFDAEYLDGRKSFIFSWNKAHREIHEEALKHYLDPSKKEQKFQYVPKPKPKPTQDEESEDDKEFPRIGGSGSLQEEPVDPRPYYLEGTVLLDTVMRFGTISYEEEDVKVWDQRWEPSGMIVRHLSKDWMFRPHANIRFVATADGGVSYSVRPQSIAISLSAVLLGILNWLFSGLHFQLYQSLFVLLPVLNFCEFFKWLIEEVKAIVEQVKNTITQSVTWLMDVVKARVE</sequence>
<dbReference type="AlphaFoldDB" id="A0AAU9WML8"/>
<gene>
    <name evidence="2" type="ORF">PMEA_00008270</name>
</gene>
<reference evidence="2 3" key="1">
    <citation type="submission" date="2022-05" db="EMBL/GenBank/DDBJ databases">
        <authorList>
            <consortium name="Genoscope - CEA"/>
            <person name="William W."/>
        </authorList>
    </citation>
    <scope>NUCLEOTIDE SEQUENCE [LARGE SCALE GENOMIC DNA]</scope>
</reference>
<name>A0AAU9WML8_9CNID</name>
<proteinExistence type="predicted"/>
<keyword evidence="3" id="KW-1185">Reference proteome</keyword>
<evidence type="ECO:0000313" key="2">
    <source>
        <dbReference type="EMBL" id="CAH3119386.1"/>
    </source>
</evidence>
<accession>A0AAU9WML8</accession>
<dbReference type="EMBL" id="CALNXJ010000017">
    <property type="protein sequence ID" value="CAH3119386.1"/>
    <property type="molecule type" value="Genomic_DNA"/>
</dbReference>
<evidence type="ECO:0000313" key="3">
    <source>
        <dbReference type="Proteomes" id="UP001159428"/>
    </source>
</evidence>
<protein>
    <submittedName>
        <fullName evidence="2">Uncharacterized protein</fullName>
    </submittedName>
</protein>
<dbReference type="Proteomes" id="UP001159428">
    <property type="component" value="Unassembled WGS sequence"/>
</dbReference>
<feature type="region of interest" description="Disordered" evidence="1">
    <location>
        <begin position="174"/>
        <end position="215"/>
    </location>
</feature>
<comment type="caution">
    <text evidence="2">The sequence shown here is derived from an EMBL/GenBank/DDBJ whole genome shotgun (WGS) entry which is preliminary data.</text>
</comment>
<organism evidence="2 3">
    <name type="scientific">Pocillopora meandrina</name>
    <dbReference type="NCBI Taxonomy" id="46732"/>
    <lineage>
        <taxon>Eukaryota</taxon>
        <taxon>Metazoa</taxon>
        <taxon>Cnidaria</taxon>
        <taxon>Anthozoa</taxon>
        <taxon>Hexacorallia</taxon>
        <taxon>Scleractinia</taxon>
        <taxon>Astrocoeniina</taxon>
        <taxon>Pocilloporidae</taxon>
        <taxon>Pocillopora</taxon>
    </lineage>
</organism>
<evidence type="ECO:0000256" key="1">
    <source>
        <dbReference type="SAM" id="MobiDB-lite"/>
    </source>
</evidence>